<dbReference type="InterPro" id="IPR048454">
    <property type="entry name" value="YetF_N"/>
</dbReference>
<dbReference type="PANTHER" id="PTHR34582:SF6">
    <property type="entry name" value="UPF0702 TRANSMEMBRANE PROTEIN YCAP"/>
    <property type="match status" value="1"/>
</dbReference>
<keyword evidence="4 7" id="KW-0812">Transmembrane</keyword>
<feature type="domain" description="YetF-like N-terminal transmembrane" evidence="9">
    <location>
        <begin position="18"/>
        <end position="82"/>
    </location>
</feature>
<feature type="transmembrane region" description="Helical" evidence="7">
    <location>
        <begin position="12"/>
        <end position="29"/>
    </location>
</feature>
<dbReference type="PANTHER" id="PTHR34582">
    <property type="entry name" value="UPF0702 TRANSMEMBRANE PROTEIN YCAP"/>
    <property type="match status" value="1"/>
</dbReference>
<gene>
    <name evidence="10" type="ORF">QFW77_18965</name>
</gene>
<evidence type="ECO:0000313" key="11">
    <source>
        <dbReference type="Proteomes" id="UP001156940"/>
    </source>
</evidence>
<dbReference type="Pfam" id="PF04239">
    <property type="entry name" value="DUF421"/>
    <property type="match status" value="1"/>
</dbReference>
<dbReference type="InterPro" id="IPR023090">
    <property type="entry name" value="UPF0702_alpha/beta_dom_sf"/>
</dbReference>
<dbReference type="RefSeq" id="WP_280576451.1">
    <property type="nucleotide sequence ID" value="NZ_JARXRM010000046.1"/>
</dbReference>
<keyword evidence="11" id="KW-1185">Reference proteome</keyword>
<dbReference type="Proteomes" id="UP001156940">
    <property type="component" value="Unassembled WGS sequence"/>
</dbReference>
<feature type="transmembrane region" description="Helical" evidence="7">
    <location>
        <begin position="64"/>
        <end position="86"/>
    </location>
</feature>
<keyword evidence="6 7" id="KW-0472">Membrane</keyword>
<comment type="similarity">
    <text evidence="2">Belongs to the UPF0702 family.</text>
</comment>
<evidence type="ECO:0000259" key="9">
    <source>
        <dbReference type="Pfam" id="PF20730"/>
    </source>
</evidence>
<dbReference type="EMBL" id="JARXRM010000046">
    <property type="protein sequence ID" value="MDH5825052.1"/>
    <property type="molecule type" value="Genomic_DNA"/>
</dbReference>
<evidence type="ECO:0000256" key="3">
    <source>
        <dbReference type="ARBA" id="ARBA00022475"/>
    </source>
</evidence>
<comment type="caution">
    <text evidence="10">The sequence shown here is derived from an EMBL/GenBank/DDBJ whole genome shotgun (WGS) entry which is preliminary data.</text>
</comment>
<keyword evidence="5 7" id="KW-1133">Transmembrane helix</keyword>
<accession>A0ABT6JEL5</accession>
<evidence type="ECO:0000256" key="4">
    <source>
        <dbReference type="ARBA" id="ARBA00022692"/>
    </source>
</evidence>
<evidence type="ECO:0000256" key="6">
    <source>
        <dbReference type="ARBA" id="ARBA00023136"/>
    </source>
</evidence>
<evidence type="ECO:0000259" key="8">
    <source>
        <dbReference type="Pfam" id="PF04239"/>
    </source>
</evidence>
<protein>
    <submittedName>
        <fullName evidence="10">DUF421 domain-containing protein</fullName>
    </submittedName>
</protein>
<keyword evidence="3" id="KW-1003">Cell membrane</keyword>
<dbReference type="Gene3D" id="3.30.240.20">
    <property type="entry name" value="bsu07140 like domains"/>
    <property type="match status" value="1"/>
</dbReference>
<reference evidence="10 11" key="1">
    <citation type="submission" date="2023-04" db="EMBL/GenBank/DDBJ databases">
        <title>Luteimonas endophyticus RD2P54.</title>
        <authorList>
            <person name="Sun J.-Q."/>
        </authorList>
    </citation>
    <scope>NUCLEOTIDE SEQUENCE [LARGE SCALE GENOMIC DNA]</scope>
    <source>
        <strain evidence="10 11">RD2P54</strain>
    </source>
</reference>
<evidence type="ECO:0000256" key="2">
    <source>
        <dbReference type="ARBA" id="ARBA00006448"/>
    </source>
</evidence>
<comment type="subcellular location">
    <subcellularLocation>
        <location evidence="1">Cell membrane</location>
        <topology evidence="1">Multi-pass membrane protein</topology>
    </subcellularLocation>
</comment>
<evidence type="ECO:0000256" key="1">
    <source>
        <dbReference type="ARBA" id="ARBA00004651"/>
    </source>
</evidence>
<evidence type="ECO:0000256" key="5">
    <source>
        <dbReference type="ARBA" id="ARBA00022989"/>
    </source>
</evidence>
<evidence type="ECO:0000313" key="10">
    <source>
        <dbReference type="EMBL" id="MDH5825052.1"/>
    </source>
</evidence>
<feature type="transmembrane region" description="Helical" evidence="7">
    <location>
        <begin position="41"/>
        <end position="58"/>
    </location>
</feature>
<organism evidence="10 11">
    <name type="scientific">Luteimonas endophytica</name>
    <dbReference type="NCBI Taxonomy" id="3042023"/>
    <lineage>
        <taxon>Bacteria</taxon>
        <taxon>Pseudomonadati</taxon>
        <taxon>Pseudomonadota</taxon>
        <taxon>Gammaproteobacteria</taxon>
        <taxon>Lysobacterales</taxon>
        <taxon>Lysobacteraceae</taxon>
        <taxon>Luteimonas</taxon>
    </lineage>
</organism>
<dbReference type="InterPro" id="IPR007353">
    <property type="entry name" value="DUF421"/>
</dbReference>
<feature type="domain" description="YetF C-terminal" evidence="8">
    <location>
        <begin position="88"/>
        <end position="154"/>
    </location>
</feature>
<name>A0ABT6JEL5_9GAMM</name>
<evidence type="ECO:0000256" key="7">
    <source>
        <dbReference type="SAM" id="Phobius"/>
    </source>
</evidence>
<proteinExistence type="inferred from homology"/>
<sequence length="157" mass="17329">MLFDTWDDLGRVLAVGVCAYVALIALLRASGKRTLTKMNAFDFVVTIALGSTLATILLNRDVSLAEGVLAMALLVSLQFAITWSAARWVAVHRLVASEPTLLLHEGEFLREAMRRERINEQELRQGLRNHGIDDPAQARCVVLETDGAFSVVRADPR</sequence>
<dbReference type="Pfam" id="PF20730">
    <property type="entry name" value="YetF_N"/>
    <property type="match status" value="1"/>
</dbReference>